<keyword evidence="1" id="KW-0812">Transmembrane</keyword>
<protein>
    <submittedName>
        <fullName evidence="2">Uncharacterized protein</fullName>
    </submittedName>
</protein>
<feature type="transmembrane region" description="Helical" evidence="1">
    <location>
        <begin position="107"/>
        <end position="131"/>
    </location>
</feature>
<sequence>MRSQNFYFGIGNSALCFLIICSAFSLMTVKAGLLDDTKNLIKDAKKEAEKALGGGVNVCLSNDNCNKDFFNLNNYCCTISCCNWFEYVFRNDNQWDNFKDTLNQPRAINIILFVIAIIVISSLLSMIVSFVCCFFGCSKCCCGSRKYSIVSH</sequence>
<dbReference type="AlphaFoldDB" id="A0A814AMQ9"/>
<feature type="transmembrane region" description="Helical" evidence="1">
    <location>
        <begin position="6"/>
        <end position="29"/>
    </location>
</feature>
<comment type="caution">
    <text evidence="2">The sequence shown here is derived from an EMBL/GenBank/DDBJ whole genome shotgun (WGS) entry which is preliminary data.</text>
</comment>
<dbReference type="Proteomes" id="UP000663879">
    <property type="component" value="Unassembled WGS sequence"/>
</dbReference>
<organism evidence="2 3">
    <name type="scientific">Brachionus calyciflorus</name>
    <dbReference type="NCBI Taxonomy" id="104777"/>
    <lineage>
        <taxon>Eukaryota</taxon>
        <taxon>Metazoa</taxon>
        <taxon>Spiralia</taxon>
        <taxon>Gnathifera</taxon>
        <taxon>Rotifera</taxon>
        <taxon>Eurotatoria</taxon>
        <taxon>Monogononta</taxon>
        <taxon>Pseudotrocha</taxon>
        <taxon>Ploima</taxon>
        <taxon>Brachionidae</taxon>
        <taxon>Brachionus</taxon>
    </lineage>
</organism>
<evidence type="ECO:0000313" key="3">
    <source>
        <dbReference type="Proteomes" id="UP000663879"/>
    </source>
</evidence>
<keyword evidence="1" id="KW-1133">Transmembrane helix</keyword>
<evidence type="ECO:0000256" key="1">
    <source>
        <dbReference type="SAM" id="Phobius"/>
    </source>
</evidence>
<keyword evidence="1" id="KW-0472">Membrane</keyword>
<evidence type="ECO:0000313" key="2">
    <source>
        <dbReference type="EMBL" id="CAF0916439.1"/>
    </source>
</evidence>
<dbReference type="OrthoDB" id="10470206at2759"/>
<keyword evidence="3" id="KW-1185">Reference proteome</keyword>
<dbReference type="EMBL" id="CAJNOC010002165">
    <property type="protein sequence ID" value="CAF0916439.1"/>
    <property type="molecule type" value="Genomic_DNA"/>
</dbReference>
<accession>A0A814AMQ9</accession>
<proteinExistence type="predicted"/>
<gene>
    <name evidence="2" type="ORF">OXX778_LOCUS12172</name>
</gene>
<reference evidence="2" key="1">
    <citation type="submission" date="2021-02" db="EMBL/GenBank/DDBJ databases">
        <authorList>
            <person name="Nowell W R."/>
        </authorList>
    </citation>
    <scope>NUCLEOTIDE SEQUENCE</scope>
    <source>
        <strain evidence="2">Ploen Becks lab</strain>
    </source>
</reference>
<name>A0A814AMQ9_9BILA</name>